<dbReference type="Gene3D" id="1.20.5.340">
    <property type="match status" value="1"/>
</dbReference>
<dbReference type="EMBL" id="JAVHNR010000010">
    <property type="protein sequence ID" value="KAK6331949.1"/>
    <property type="molecule type" value="Genomic_DNA"/>
</dbReference>
<name>A0AAN8RBG7_9PEZI</name>
<feature type="compositionally biased region" description="Basic and acidic residues" evidence="2">
    <location>
        <begin position="179"/>
        <end position="189"/>
    </location>
</feature>
<dbReference type="AlphaFoldDB" id="A0AAN8RBG7"/>
<feature type="coiled-coil region" evidence="1">
    <location>
        <begin position="261"/>
        <end position="354"/>
    </location>
</feature>
<feature type="region of interest" description="Disordered" evidence="2">
    <location>
        <begin position="165"/>
        <end position="189"/>
    </location>
</feature>
<proteinExistence type="predicted"/>
<comment type="caution">
    <text evidence="3">The sequence shown here is derived from an EMBL/GenBank/DDBJ whole genome shotgun (WGS) entry which is preliminary data.</text>
</comment>
<gene>
    <name evidence="3" type="ORF">TWF718_002486</name>
</gene>
<evidence type="ECO:0000313" key="3">
    <source>
        <dbReference type="EMBL" id="KAK6331949.1"/>
    </source>
</evidence>
<keyword evidence="1" id="KW-0175">Coiled coil</keyword>
<accession>A0AAN8RBG7</accession>
<evidence type="ECO:0000313" key="4">
    <source>
        <dbReference type="Proteomes" id="UP001313282"/>
    </source>
</evidence>
<sequence>MSLNSKVAKIKDELCTVSNNLNSLETESKDNVDAELWVLQSALRKAATDTVHLITQSKKETDILLFQENDSITKSLITQLNVVIKSLNEVVASSDRVLQLGMIHVRKVEDFRNESLCTMRKSITATVTQVEHKKATATKELSVKLGEASRAAAELAKKLKRLETKEKELSSTRTKLSSKQREARRAERRQAMCKREAEECAKRAAAALEMADRLRKRAFWTTFVSFGLGIGFAIGDLYNAVELGTNASNYSNEARNRAASASQLRGECASVERQVASLESDRRLLESQKASLERRKEQNEKEIDDLQSSVTALNKEIASANALASDLASVNQKTQELTEKTRLLSRNLQQLKADISNCVENLMEQRDFGELTARKANRAYITDEKRLQILKSAGEVLPHIEQSQKMLPSVGPTAKAHQEKKPAKCRNTE</sequence>
<protein>
    <submittedName>
        <fullName evidence="3">Uncharacterized protein</fullName>
    </submittedName>
</protein>
<reference evidence="3 4" key="1">
    <citation type="submission" date="2019-10" db="EMBL/GenBank/DDBJ databases">
        <authorList>
            <person name="Palmer J.M."/>
        </authorList>
    </citation>
    <scope>NUCLEOTIDE SEQUENCE [LARGE SCALE GENOMIC DNA]</scope>
    <source>
        <strain evidence="3 4">TWF718</strain>
    </source>
</reference>
<dbReference type="Proteomes" id="UP001313282">
    <property type="component" value="Unassembled WGS sequence"/>
</dbReference>
<keyword evidence="4" id="KW-1185">Reference proteome</keyword>
<evidence type="ECO:0000256" key="1">
    <source>
        <dbReference type="SAM" id="Coils"/>
    </source>
</evidence>
<feature type="region of interest" description="Disordered" evidence="2">
    <location>
        <begin position="406"/>
        <end position="429"/>
    </location>
</feature>
<feature type="compositionally biased region" description="Basic and acidic residues" evidence="2">
    <location>
        <begin position="416"/>
        <end position="429"/>
    </location>
</feature>
<evidence type="ECO:0000256" key="2">
    <source>
        <dbReference type="SAM" id="MobiDB-lite"/>
    </source>
</evidence>
<organism evidence="3 4">
    <name type="scientific">Orbilia javanica</name>
    <dbReference type="NCBI Taxonomy" id="47235"/>
    <lineage>
        <taxon>Eukaryota</taxon>
        <taxon>Fungi</taxon>
        <taxon>Dikarya</taxon>
        <taxon>Ascomycota</taxon>
        <taxon>Pezizomycotina</taxon>
        <taxon>Orbiliomycetes</taxon>
        <taxon>Orbiliales</taxon>
        <taxon>Orbiliaceae</taxon>
        <taxon>Orbilia</taxon>
    </lineage>
</organism>